<dbReference type="Gene3D" id="1.10.10.10">
    <property type="entry name" value="Winged helix-like DNA-binding domain superfamily/Winged helix DNA-binding domain"/>
    <property type="match status" value="1"/>
</dbReference>
<evidence type="ECO:0000259" key="5">
    <source>
        <dbReference type="Pfam" id="PF04542"/>
    </source>
</evidence>
<dbReference type="Pfam" id="PF08281">
    <property type="entry name" value="Sigma70_r4_2"/>
    <property type="match status" value="1"/>
</dbReference>
<dbReference type="PANTHER" id="PTHR43133:SF62">
    <property type="entry name" value="RNA POLYMERASE SIGMA FACTOR SIGZ"/>
    <property type="match status" value="1"/>
</dbReference>
<dbReference type="EMBL" id="JAVIZC010000003">
    <property type="protein sequence ID" value="MDR6104064.1"/>
    <property type="molecule type" value="Genomic_DNA"/>
</dbReference>
<dbReference type="GO" id="GO:0006352">
    <property type="term" value="P:DNA-templated transcription initiation"/>
    <property type="evidence" value="ECO:0007669"/>
    <property type="project" value="InterPro"/>
</dbReference>
<dbReference type="EMBL" id="JAUTBL010000002">
    <property type="protein sequence ID" value="MDQ1184930.1"/>
    <property type="molecule type" value="Genomic_DNA"/>
</dbReference>
<evidence type="ECO:0000313" key="9">
    <source>
        <dbReference type="Proteomes" id="UP001224781"/>
    </source>
</evidence>
<evidence type="ECO:0000256" key="2">
    <source>
        <dbReference type="ARBA" id="ARBA00023015"/>
    </source>
</evidence>
<dbReference type="InterPro" id="IPR013324">
    <property type="entry name" value="RNA_pol_sigma_r3/r4-like"/>
</dbReference>
<dbReference type="InterPro" id="IPR014284">
    <property type="entry name" value="RNA_pol_sigma-70_dom"/>
</dbReference>
<dbReference type="PANTHER" id="PTHR43133">
    <property type="entry name" value="RNA POLYMERASE ECF-TYPE SIGMA FACTO"/>
    <property type="match status" value="1"/>
</dbReference>
<proteinExistence type="inferred from homology"/>
<keyword evidence="4" id="KW-0804">Transcription</keyword>
<dbReference type="InterPro" id="IPR013325">
    <property type="entry name" value="RNA_pol_sigma_r2"/>
</dbReference>
<dbReference type="InterPro" id="IPR007627">
    <property type="entry name" value="RNA_pol_sigma70_r2"/>
</dbReference>
<dbReference type="SUPFAM" id="SSF88946">
    <property type="entry name" value="Sigma2 domain of RNA polymerase sigma factors"/>
    <property type="match status" value="1"/>
</dbReference>
<dbReference type="CDD" id="cd06171">
    <property type="entry name" value="Sigma70_r4"/>
    <property type="match status" value="1"/>
</dbReference>
<dbReference type="AlphaFoldDB" id="A0AAJ2ETI8"/>
<feature type="domain" description="RNA polymerase sigma-70 region 2" evidence="5">
    <location>
        <begin position="69"/>
        <end position="136"/>
    </location>
</feature>
<dbReference type="InterPro" id="IPR036388">
    <property type="entry name" value="WH-like_DNA-bd_sf"/>
</dbReference>
<keyword evidence="9" id="KW-1185">Reference proteome</keyword>
<comment type="similarity">
    <text evidence="1">Belongs to the sigma-70 factor family. ECF subfamily.</text>
</comment>
<gene>
    <name evidence="8" type="ORF">QE369_004261</name>
    <name evidence="7" type="ORF">QE408_002073</name>
</gene>
<protein>
    <submittedName>
        <fullName evidence="8">RNA polymerase sigma factor (Sigma-70 family)</fullName>
    </submittedName>
</protein>
<dbReference type="SUPFAM" id="SSF88659">
    <property type="entry name" value="Sigma3 and sigma4 domains of RNA polymerase sigma factors"/>
    <property type="match status" value="1"/>
</dbReference>
<dbReference type="GO" id="GO:0003677">
    <property type="term" value="F:DNA binding"/>
    <property type="evidence" value="ECO:0007669"/>
    <property type="project" value="InterPro"/>
</dbReference>
<dbReference type="InterPro" id="IPR039425">
    <property type="entry name" value="RNA_pol_sigma-70-like"/>
</dbReference>
<evidence type="ECO:0000259" key="6">
    <source>
        <dbReference type="Pfam" id="PF08281"/>
    </source>
</evidence>
<dbReference type="GO" id="GO:0016987">
    <property type="term" value="F:sigma factor activity"/>
    <property type="evidence" value="ECO:0007669"/>
    <property type="project" value="UniProtKB-KW"/>
</dbReference>
<dbReference type="Proteomes" id="UP001224781">
    <property type="component" value="Unassembled WGS sequence"/>
</dbReference>
<evidence type="ECO:0000256" key="4">
    <source>
        <dbReference type="ARBA" id="ARBA00023163"/>
    </source>
</evidence>
<keyword evidence="3" id="KW-0731">Sigma factor</keyword>
<feature type="domain" description="RNA polymerase sigma factor 70 region 4 type 2" evidence="6">
    <location>
        <begin position="165"/>
        <end position="217"/>
    </location>
</feature>
<evidence type="ECO:0000313" key="7">
    <source>
        <dbReference type="EMBL" id="MDQ1184930.1"/>
    </source>
</evidence>
<evidence type="ECO:0000313" key="8">
    <source>
        <dbReference type="EMBL" id="MDR6104064.1"/>
    </source>
</evidence>
<evidence type="ECO:0000313" key="10">
    <source>
        <dbReference type="Proteomes" id="UP001255601"/>
    </source>
</evidence>
<dbReference type="InterPro" id="IPR013249">
    <property type="entry name" value="RNA_pol_sigma70_r4_t2"/>
</dbReference>
<comment type="caution">
    <text evidence="8">The sequence shown here is derived from an EMBL/GenBank/DDBJ whole genome shotgun (WGS) entry which is preliminary data.</text>
</comment>
<accession>A0AAJ2ETI8</accession>
<organism evidence="8 10">
    <name type="scientific">Agrobacterium larrymoorei</name>
    <dbReference type="NCBI Taxonomy" id="160699"/>
    <lineage>
        <taxon>Bacteria</taxon>
        <taxon>Pseudomonadati</taxon>
        <taxon>Pseudomonadota</taxon>
        <taxon>Alphaproteobacteria</taxon>
        <taxon>Hyphomicrobiales</taxon>
        <taxon>Rhizobiaceae</taxon>
        <taxon>Rhizobium/Agrobacterium group</taxon>
        <taxon>Agrobacterium</taxon>
    </lineage>
</organism>
<name>A0AAJ2ETI8_9HYPH</name>
<evidence type="ECO:0000256" key="1">
    <source>
        <dbReference type="ARBA" id="ARBA00010641"/>
    </source>
</evidence>
<sequence length="225" mass="25739">MTINVSIAAAPCHYMSNNRKKPVAQKMRGSEVKPIRMGETVQNNIEDELPGLLRAIASERSVEAFEAVFRYFGPRVRIYMLRQVRDAQAAEELMQETMMTVWNKAALFDPARGNVSAWIFRIARNLRIDAHRRDRRPEFDMNDPAFVADDAPAADAQMEELQDAERLHRALADLPQEQRDLLKRSFFEEMSHSVIAQQLGLPIGTVKSRIRLAFAKLRTALESRT</sequence>
<dbReference type="Gene3D" id="1.10.1740.10">
    <property type="match status" value="1"/>
</dbReference>
<reference evidence="8" key="1">
    <citation type="submission" date="2023-08" db="EMBL/GenBank/DDBJ databases">
        <title>Functional and genomic diversity of the sorghum phyllosphere microbiome.</title>
        <authorList>
            <person name="Shade A."/>
        </authorList>
    </citation>
    <scope>NUCLEOTIDE SEQUENCE</scope>
    <source>
        <strain evidence="8">SORGH_AS_0974</strain>
        <strain evidence="7 9">SORGH_AS_1126</strain>
    </source>
</reference>
<keyword evidence="2" id="KW-0805">Transcription regulation</keyword>
<dbReference type="Pfam" id="PF04542">
    <property type="entry name" value="Sigma70_r2"/>
    <property type="match status" value="1"/>
</dbReference>
<evidence type="ECO:0000256" key="3">
    <source>
        <dbReference type="ARBA" id="ARBA00023082"/>
    </source>
</evidence>
<dbReference type="Proteomes" id="UP001255601">
    <property type="component" value="Unassembled WGS sequence"/>
</dbReference>
<dbReference type="NCBIfam" id="TIGR02937">
    <property type="entry name" value="sigma70-ECF"/>
    <property type="match status" value="1"/>
</dbReference>